<organism evidence="2 3">
    <name type="scientific">Knufia obscura</name>
    <dbReference type="NCBI Taxonomy" id="1635080"/>
    <lineage>
        <taxon>Eukaryota</taxon>
        <taxon>Fungi</taxon>
        <taxon>Dikarya</taxon>
        <taxon>Ascomycota</taxon>
        <taxon>Pezizomycotina</taxon>
        <taxon>Eurotiomycetes</taxon>
        <taxon>Chaetothyriomycetidae</taxon>
        <taxon>Chaetothyriales</taxon>
        <taxon>Trichomeriaceae</taxon>
        <taxon>Knufia</taxon>
    </lineage>
</organism>
<protein>
    <submittedName>
        <fullName evidence="2">Uncharacterized protein</fullName>
    </submittedName>
</protein>
<keyword evidence="1" id="KW-0812">Transmembrane</keyword>
<evidence type="ECO:0000313" key="2">
    <source>
        <dbReference type="EMBL" id="KAK5937621.1"/>
    </source>
</evidence>
<gene>
    <name evidence="2" type="ORF">PMZ80_010241</name>
</gene>
<keyword evidence="1" id="KW-1133">Transmembrane helix</keyword>
<accession>A0ABR0RAF8</accession>
<comment type="caution">
    <text evidence="2">The sequence shown here is derived from an EMBL/GenBank/DDBJ whole genome shotgun (WGS) entry which is preliminary data.</text>
</comment>
<dbReference type="EMBL" id="JAVHJV010000016">
    <property type="protein sequence ID" value="KAK5937621.1"/>
    <property type="molecule type" value="Genomic_DNA"/>
</dbReference>
<sequence length="271" mass="30285">MDPRRLFAKLTGTEMGTFGFICVEVVMFASLLVRDMPSELQSPANEIPRQSPRYPRRDRPIVGFGDSLLSSLVFTRGNTTKAPSSSAGNIQETFQPLAGPAYASAGAASISDSNMVIIFCVITFAVYLTGVQVFKFLGRKRAERIATRTISVNKESATRRGKEAAARSRPRGTVLFGRDQPGYKELVASFKADSKRFNEKLREMPSTRSDEFEILIARFRLDSKRLDGKLKRIWPLKFGKKAFRNASTQTNLAGNEMVFLEGSDDMEWEMV</sequence>
<evidence type="ECO:0000256" key="1">
    <source>
        <dbReference type="SAM" id="Phobius"/>
    </source>
</evidence>
<dbReference type="GeneID" id="90003690"/>
<feature type="transmembrane region" description="Helical" evidence="1">
    <location>
        <begin position="12"/>
        <end position="33"/>
    </location>
</feature>
<name>A0ABR0RAF8_9EURO</name>
<keyword evidence="1" id="KW-0472">Membrane</keyword>
<proteinExistence type="predicted"/>
<evidence type="ECO:0000313" key="3">
    <source>
        <dbReference type="Proteomes" id="UP001334248"/>
    </source>
</evidence>
<dbReference type="RefSeq" id="XP_064725711.1">
    <property type="nucleotide sequence ID" value="XM_064878632.1"/>
</dbReference>
<keyword evidence="3" id="KW-1185">Reference proteome</keyword>
<feature type="transmembrane region" description="Helical" evidence="1">
    <location>
        <begin position="116"/>
        <end position="138"/>
    </location>
</feature>
<reference evidence="2 3" key="1">
    <citation type="journal article" date="2023" name="Res Sq">
        <title>Genomic and morphological characterization of Knufia obscura isolated from the Mars 2020 spacecraft assembly facility.</title>
        <authorList>
            <person name="Chander A.M."/>
            <person name="Teixeira M.M."/>
            <person name="Singh N.K."/>
            <person name="Williams M.P."/>
            <person name="Parker C.W."/>
            <person name="Leo P."/>
            <person name="Stajich J.E."/>
            <person name="Torok T."/>
            <person name="Tighe S."/>
            <person name="Mason C.E."/>
            <person name="Venkateswaran K."/>
        </authorList>
    </citation>
    <scope>NUCLEOTIDE SEQUENCE [LARGE SCALE GENOMIC DNA]</scope>
    <source>
        <strain evidence="2 3">CCFEE 5817</strain>
    </source>
</reference>
<dbReference type="Proteomes" id="UP001334248">
    <property type="component" value="Unassembled WGS sequence"/>
</dbReference>